<evidence type="ECO:0000313" key="3">
    <source>
        <dbReference type="Proteomes" id="UP000685013"/>
    </source>
</evidence>
<dbReference type="AlphaFoldDB" id="A0AAV6NGZ9"/>
<feature type="signal peptide" evidence="1">
    <location>
        <begin position="1"/>
        <end position="21"/>
    </location>
</feature>
<evidence type="ECO:0000256" key="1">
    <source>
        <dbReference type="SAM" id="SignalP"/>
    </source>
</evidence>
<reference evidence="2 3" key="1">
    <citation type="journal article" date="2021" name="Hortic Res">
        <title>The domestication of Cucurbita argyrosperma as revealed by the genome of its wild relative.</title>
        <authorList>
            <person name="Barrera-Redondo J."/>
            <person name="Sanchez-de la Vega G."/>
            <person name="Aguirre-Liguori J.A."/>
            <person name="Castellanos-Morales G."/>
            <person name="Gutierrez-Guerrero Y.T."/>
            <person name="Aguirre-Dugua X."/>
            <person name="Aguirre-Planter E."/>
            <person name="Tenaillon M.I."/>
            <person name="Lira-Saade R."/>
            <person name="Eguiarte L.E."/>
        </authorList>
    </citation>
    <scope>NUCLEOTIDE SEQUENCE [LARGE SCALE GENOMIC DNA]</scope>
    <source>
        <strain evidence="2">JBR-2021</strain>
    </source>
</reference>
<keyword evidence="1" id="KW-0732">Signal</keyword>
<feature type="chain" id="PRO_5043820707" evidence="1">
    <location>
        <begin position="22"/>
        <end position="124"/>
    </location>
</feature>
<organism evidence="2 3">
    <name type="scientific">Cucurbita argyrosperma subsp. sororia</name>
    <dbReference type="NCBI Taxonomy" id="37648"/>
    <lineage>
        <taxon>Eukaryota</taxon>
        <taxon>Viridiplantae</taxon>
        <taxon>Streptophyta</taxon>
        <taxon>Embryophyta</taxon>
        <taxon>Tracheophyta</taxon>
        <taxon>Spermatophyta</taxon>
        <taxon>Magnoliopsida</taxon>
        <taxon>eudicotyledons</taxon>
        <taxon>Gunneridae</taxon>
        <taxon>Pentapetalae</taxon>
        <taxon>rosids</taxon>
        <taxon>fabids</taxon>
        <taxon>Cucurbitales</taxon>
        <taxon>Cucurbitaceae</taxon>
        <taxon>Cucurbiteae</taxon>
        <taxon>Cucurbita</taxon>
    </lineage>
</organism>
<sequence length="124" mass="13834">MLQYWSLKLFILCIKILVVLAMARSLGNSVFQTKAWRRVETKRRDTMVEDMKERASASPLLTTVGTCSAYFMVATEAVVIENVDGVIQGSLLGLMDSGCSHGGKLQKVHSLDSIWICLFYIICI</sequence>
<feature type="non-terminal residue" evidence="2">
    <location>
        <position position="1"/>
    </location>
</feature>
<name>A0AAV6NGZ9_9ROSI</name>
<gene>
    <name evidence="2" type="ORF">SDJN03_10002</name>
</gene>
<proteinExistence type="predicted"/>
<evidence type="ECO:0000313" key="2">
    <source>
        <dbReference type="EMBL" id="KAG6596822.1"/>
    </source>
</evidence>
<keyword evidence="3" id="KW-1185">Reference proteome</keyword>
<comment type="caution">
    <text evidence="2">The sequence shown here is derived from an EMBL/GenBank/DDBJ whole genome shotgun (WGS) entry which is preliminary data.</text>
</comment>
<dbReference type="EMBL" id="JAGKQH010000006">
    <property type="protein sequence ID" value="KAG6596822.1"/>
    <property type="molecule type" value="Genomic_DNA"/>
</dbReference>
<accession>A0AAV6NGZ9</accession>
<protein>
    <submittedName>
        <fullName evidence="2">Uncharacterized protein</fullName>
    </submittedName>
</protein>
<dbReference type="Proteomes" id="UP000685013">
    <property type="component" value="Chromosome 6"/>
</dbReference>